<keyword evidence="8" id="KW-1185">Reference proteome</keyword>
<evidence type="ECO:0000256" key="2">
    <source>
        <dbReference type="ARBA" id="ARBA00012544"/>
    </source>
</evidence>
<gene>
    <name evidence="7" type="ORF">PMAYCL1PPCAC_19709</name>
</gene>
<dbReference type="Pfam" id="PF00201">
    <property type="entry name" value="UDPGT"/>
    <property type="match status" value="1"/>
</dbReference>
<dbReference type="InterPro" id="IPR050271">
    <property type="entry name" value="UDP-glycosyltransferase"/>
</dbReference>
<evidence type="ECO:0000256" key="1">
    <source>
        <dbReference type="ARBA" id="ARBA00009995"/>
    </source>
</evidence>
<comment type="catalytic activity">
    <reaction evidence="6">
        <text>glucuronate acceptor + UDP-alpha-D-glucuronate = acceptor beta-D-glucuronoside + UDP + H(+)</text>
        <dbReference type="Rhea" id="RHEA:21032"/>
        <dbReference type="ChEBI" id="CHEBI:15378"/>
        <dbReference type="ChEBI" id="CHEBI:58052"/>
        <dbReference type="ChEBI" id="CHEBI:58223"/>
        <dbReference type="ChEBI" id="CHEBI:132367"/>
        <dbReference type="ChEBI" id="CHEBI:132368"/>
        <dbReference type="EC" id="2.4.1.17"/>
    </reaction>
</comment>
<dbReference type="EMBL" id="BTRK01000004">
    <property type="protein sequence ID" value="GMR49514.1"/>
    <property type="molecule type" value="Genomic_DNA"/>
</dbReference>
<keyword evidence="3" id="KW-0328">Glycosyltransferase</keyword>
<organism evidence="7 8">
    <name type="scientific">Pristionchus mayeri</name>
    <dbReference type="NCBI Taxonomy" id="1317129"/>
    <lineage>
        <taxon>Eukaryota</taxon>
        <taxon>Metazoa</taxon>
        <taxon>Ecdysozoa</taxon>
        <taxon>Nematoda</taxon>
        <taxon>Chromadorea</taxon>
        <taxon>Rhabditida</taxon>
        <taxon>Rhabditina</taxon>
        <taxon>Diplogasteromorpha</taxon>
        <taxon>Diplogasteroidea</taxon>
        <taxon>Neodiplogasteridae</taxon>
        <taxon>Pristionchus</taxon>
    </lineage>
</organism>
<sequence length="112" mass="12832">GQNLNIILTYLATVNFPGLIDQLRAEKFDAAISEDPVGFGIFTMVGIEKTAWAISFANSEFTDFITQMPSAPSYVPSILSEYGDRMTFRQRILNTIYSFVWRHVMKTRIEWL</sequence>
<keyword evidence="4" id="KW-0808">Transferase</keyword>
<feature type="non-terminal residue" evidence="7">
    <location>
        <position position="112"/>
    </location>
</feature>
<evidence type="ECO:0000256" key="4">
    <source>
        <dbReference type="ARBA" id="ARBA00022679"/>
    </source>
</evidence>
<evidence type="ECO:0000256" key="3">
    <source>
        <dbReference type="ARBA" id="ARBA00022676"/>
    </source>
</evidence>
<dbReference type="PANTHER" id="PTHR48043">
    <property type="entry name" value="EG:EG0003.4 PROTEIN-RELATED"/>
    <property type="match status" value="1"/>
</dbReference>
<protein>
    <recommendedName>
        <fullName evidence="2">glucuronosyltransferase</fullName>
        <ecNumber evidence="2">2.4.1.17</ecNumber>
    </recommendedName>
</protein>
<dbReference type="InterPro" id="IPR002213">
    <property type="entry name" value="UDP_glucos_trans"/>
</dbReference>
<comment type="similarity">
    <text evidence="1">Belongs to the UDP-glycosyltransferase family.</text>
</comment>
<dbReference type="GO" id="GO:0015020">
    <property type="term" value="F:glucuronosyltransferase activity"/>
    <property type="evidence" value="ECO:0007669"/>
    <property type="project" value="UniProtKB-EC"/>
</dbReference>
<evidence type="ECO:0000256" key="5">
    <source>
        <dbReference type="ARBA" id="ARBA00022729"/>
    </source>
</evidence>
<feature type="non-terminal residue" evidence="7">
    <location>
        <position position="1"/>
    </location>
</feature>
<name>A0AAN5I2P2_9BILA</name>
<evidence type="ECO:0000313" key="7">
    <source>
        <dbReference type="EMBL" id="GMR49514.1"/>
    </source>
</evidence>
<dbReference type="AlphaFoldDB" id="A0AAN5I2P2"/>
<accession>A0AAN5I2P2</accession>
<evidence type="ECO:0000256" key="6">
    <source>
        <dbReference type="ARBA" id="ARBA00047475"/>
    </source>
</evidence>
<dbReference type="PANTHER" id="PTHR48043:SF23">
    <property type="entry name" value="UDP-GLUCURONOSYLTRANSFERASE"/>
    <property type="match status" value="1"/>
</dbReference>
<reference evidence="8" key="1">
    <citation type="submission" date="2022-10" db="EMBL/GenBank/DDBJ databases">
        <title>Genome assembly of Pristionchus species.</title>
        <authorList>
            <person name="Yoshida K."/>
            <person name="Sommer R.J."/>
        </authorList>
    </citation>
    <scope>NUCLEOTIDE SEQUENCE [LARGE SCALE GENOMIC DNA]</scope>
    <source>
        <strain evidence="8">RS5460</strain>
    </source>
</reference>
<proteinExistence type="inferred from homology"/>
<dbReference type="SUPFAM" id="SSF53756">
    <property type="entry name" value="UDP-Glycosyltransferase/glycogen phosphorylase"/>
    <property type="match status" value="1"/>
</dbReference>
<keyword evidence="5" id="KW-0732">Signal</keyword>
<comment type="caution">
    <text evidence="7">The sequence shown here is derived from an EMBL/GenBank/DDBJ whole genome shotgun (WGS) entry which is preliminary data.</text>
</comment>
<evidence type="ECO:0000313" key="8">
    <source>
        <dbReference type="Proteomes" id="UP001328107"/>
    </source>
</evidence>
<dbReference type="Proteomes" id="UP001328107">
    <property type="component" value="Unassembled WGS sequence"/>
</dbReference>
<dbReference type="EC" id="2.4.1.17" evidence="2"/>